<dbReference type="PANTHER" id="PTHR34130:SF14">
    <property type="match status" value="1"/>
</dbReference>
<reference evidence="2 3" key="1">
    <citation type="journal article" date="2013" name="Proc. Natl. Acad. Sci. U.S.A.">
        <title>Fine-scale variation in meiotic recombination in Mimulus inferred from population shotgun sequencing.</title>
        <authorList>
            <person name="Hellsten U."/>
            <person name="Wright K.M."/>
            <person name="Jenkins J."/>
            <person name="Shu S."/>
            <person name="Yuan Y."/>
            <person name="Wessler S.R."/>
            <person name="Schmutz J."/>
            <person name="Willis J.H."/>
            <person name="Rokhsar D.S."/>
        </authorList>
    </citation>
    <scope>NUCLEOTIDE SEQUENCE [LARGE SCALE GENOMIC DNA]</scope>
    <source>
        <strain evidence="3">cv. DUN x IM62</strain>
    </source>
</reference>
<dbReference type="Proteomes" id="UP000030748">
    <property type="component" value="Unassembled WGS sequence"/>
</dbReference>
<name>A0A022RQY9_ERYGU</name>
<dbReference type="KEGG" id="egt:105952246"/>
<evidence type="ECO:0000313" key="3">
    <source>
        <dbReference type="Proteomes" id="UP000030748"/>
    </source>
</evidence>
<keyword evidence="3" id="KW-1185">Reference proteome</keyword>
<dbReference type="OMA" id="MFPSHPN"/>
<dbReference type="PANTHER" id="PTHR34130">
    <property type="entry name" value="OS08G0243800 PROTEIN"/>
    <property type="match status" value="1"/>
</dbReference>
<evidence type="ECO:0000313" key="2">
    <source>
        <dbReference type="EMBL" id="EYU42406.1"/>
    </source>
</evidence>
<sequence>MDKITSFKIQETNEPEDEEEEEALSLCDLPLNSDEPKTDIHHRRRSSSQLPDFFEFFNDPISSDETNMSHAEDIISGGKLVPFYRQSPPLIPDDQTLKSLSAGDEYNSANFSRRYCDSLPEMNPTRSNTHSADAAAATELTRSSRSLDWRKLRRNSSLVMKSEASDVHRSLSSGSRPSRWYSLMFGPVMFSPEMDLRDMKSRQVRRKVAVDGGGKSPVNRRSSWGNDLLSVLSCKNHASVAVVKPSSVGFLPRV</sequence>
<dbReference type="eggNOG" id="ENOG502S2C5">
    <property type="taxonomic scope" value="Eukaryota"/>
</dbReference>
<dbReference type="AlphaFoldDB" id="A0A022RQY9"/>
<gene>
    <name evidence="2" type="ORF">MIMGU_mgv1a012307mg</name>
</gene>
<dbReference type="PhylomeDB" id="A0A022RQY9"/>
<evidence type="ECO:0000256" key="1">
    <source>
        <dbReference type="SAM" id="MobiDB-lite"/>
    </source>
</evidence>
<dbReference type="EMBL" id="KI630292">
    <property type="protein sequence ID" value="EYU42406.1"/>
    <property type="molecule type" value="Genomic_DNA"/>
</dbReference>
<protein>
    <submittedName>
        <fullName evidence="2">Uncharacterized protein</fullName>
    </submittedName>
</protein>
<feature type="region of interest" description="Disordered" evidence="1">
    <location>
        <begin position="1"/>
        <end position="24"/>
    </location>
</feature>
<dbReference type="OrthoDB" id="752671at2759"/>
<proteinExistence type="predicted"/>
<accession>A0A022RQY9</accession>
<feature type="compositionally biased region" description="Acidic residues" evidence="1">
    <location>
        <begin position="13"/>
        <end position="23"/>
    </location>
</feature>
<organism evidence="2 3">
    <name type="scientific">Erythranthe guttata</name>
    <name type="common">Yellow monkey flower</name>
    <name type="synonym">Mimulus guttatus</name>
    <dbReference type="NCBI Taxonomy" id="4155"/>
    <lineage>
        <taxon>Eukaryota</taxon>
        <taxon>Viridiplantae</taxon>
        <taxon>Streptophyta</taxon>
        <taxon>Embryophyta</taxon>
        <taxon>Tracheophyta</taxon>
        <taxon>Spermatophyta</taxon>
        <taxon>Magnoliopsida</taxon>
        <taxon>eudicotyledons</taxon>
        <taxon>Gunneridae</taxon>
        <taxon>Pentapetalae</taxon>
        <taxon>asterids</taxon>
        <taxon>lamiids</taxon>
        <taxon>Lamiales</taxon>
        <taxon>Phrymaceae</taxon>
        <taxon>Erythranthe</taxon>
    </lineage>
</organism>